<dbReference type="STRING" id="75743.A0A401NKZ8"/>
<accession>A0A401NKZ8</accession>
<protein>
    <submittedName>
        <fullName evidence="4">Uncharacterized protein</fullName>
    </submittedName>
</protein>
<dbReference type="EMBL" id="BFAA01005106">
    <property type="protein sequence ID" value="GCB61545.1"/>
    <property type="molecule type" value="Genomic_DNA"/>
</dbReference>
<evidence type="ECO:0000256" key="3">
    <source>
        <dbReference type="SAM" id="Coils"/>
    </source>
</evidence>
<dbReference type="OrthoDB" id="410701at2759"/>
<evidence type="ECO:0000256" key="1">
    <source>
        <dbReference type="ARBA" id="ARBA00005254"/>
    </source>
</evidence>
<sequence length="165" mass="19065">MEQCKELLLNKSREAADLLSNITKLECAHEEGESKHHKEMKEKEDQLLLCEKKCKSLEEQLEAKVRKESEIQNRSSHSLNELLTLKTALSEAEEKLAALKQERYLGFQVAREWTGLHKWNLTKLVDLKTGLAIEEACYAQVIPTKDRIEGLNAFKEKRLPRYTGE</sequence>
<evidence type="ECO:0000313" key="5">
    <source>
        <dbReference type="Proteomes" id="UP000288216"/>
    </source>
</evidence>
<keyword evidence="3" id="KW-0175">Coiled coil</keyword>
<dbReference type="InterPro" id="IPR014748">
    <property type="entry name" value="Enoyl-CoA_hydra_C"/>
</dbReference>
<dbReference type="Proteomes" id="UP000288216">
    <property type="component" value="Unassembled WGS sequence"/>
</dbReference>
<organism evidence="4 5">
    <name type="scientific">Scyliorhinus torazame</name>
    <name type="common">Cloudy catshark</name>
    <name type="synonym">Catulus torazame</name>
    <dbReference type="NCBI Taxonomy" id="75743"/>
    <lineage>
        <taxon>Eukaryota</taxon>
        <taxon>Metazoa</taxon>
        <taxon>Chordata</taxon>
        <taxon>Craniata</taxon>
        <taxon>Vertebrata</taxon>
        <taxon>Chondrichthyes</taxon>
        <taxon>Elasmobranchii</taxon>
        <taxon>Galeomorphii</taxon>
        <taxon>Galeoidea</taxon>
        <taxon>Carcharhiniformes</taxon>
        <taxon>Scyliorhinidae</taxon>
        <taxon>Scyliorhinus</taxon>
    </lineage>
</organism>
<dbReference type="Gene3D" id="1.10.12.10">
    <property type="entry name" value="Lyase 2-enoyl-coa Hydratase, Chain A, domain 2"/>
    <property type="match status" value="1"/>
</dbReference>
<comment type="caution">
    <text evidence="4">The sequence shown here is derived from an EMBL/GenBank/DDBJ whole genome shotgun (WGS) entry which is preliminary data.</text>
</comment>
<dbReference type="AlphaFoldDB" id="A0A401NKZ8"/>
<keyword evidence="2" id="KW-0456">Lyase</keyword>
<keyword evidence="5" id="KW-1185">Reference proteome</keyword>
<comment type="similarity">
    <text evidence="1">Belongs to the enoyl-CoA hydratase/isomerase family.</text>
</comment>
<gene>
    <name evidence="4" type="ORF">scyTo_0011329</name>
</gene>
<evidence type="ECO:0000256" key="2">
    <source>
        <dbReference type="ARBA" id="ARBA00023239"/>
    </source>
</evidence>
<proteinExistence type="inferred from homology"/>
<dbReference type="FunFam" id="1.10.12.10:FF:000001">
    <property type="entry name" value="Probable enoyl-CoA hydratase, mitochondrial"/>
    <property type="match status" value="1"/>
</dbReference>
<feature type="coiled-coil region" evidence="3">
    <location>
        <begin position="40"/>
        <end position="102"/>
    </location>
</feature>
<dbReference type="GO" id="GO:0004300">
    <property type="term" value="F:enoyl-CoA hydratase activity"/>
    <property type="evidence" value="ECO:0007669"/>
    <property type="project" value="UniProtKB-ARBA"/>
</dbReference>
<reference evidence="4 5" key="1">
    <citation type="journal article" date="2018" name="Nat. Ecol. Evol.">
        <title>Shark genomes provide insights into elasmobranch evolution and the origin of vertebrates.</title>
        <authorList>
            <person name="Hara Y"/>
            <person name="Yamaguchi K"/>
            <person name="Onimaru K"/>
            <person name="Kadota M"/>
            <person name="Koyanagi M"/>
            <person name="Keeley SD"/>
            <person name="Tatsumi K"/>
            <person name="Tanaka K"/>
            <person name="Motone F"/>
            <person name="Kageyama Y"/>
            <person name="Nozu R"/>
            <person name="Adachi N"/>
            <person name="Nishimura O"/>
            <person name="Nakagawa R"/>
            <person name="Tanegashima C"/>
            <person name="Kiyatake I"/>
            <person name="Matsumoto R"/>
            <person name="Murakumo K"/>
            <person name="Nishida K"/>
            <person name="Terakita A"/>
            <person name="Kuratani S"/>
            <person name="Sato K"/>
            <person name="Hyodo S Kuraku.S."/>
        </authorList>
    </citation>
    <scope>NUCLEOTIDE SEQUENCE [LARGE SCALE GENOMIC DNA]</scope>
</reference>
<evidence type="ECO:0000313" key="4">
    <source>
        <dbReference type="EMBL" id="GCB61545.1"/>
    </source>
</evidence>
<name>A0A401NKZ8_SCYTO</name>